<comment type="similarity">
    <text evidence="1">Belongs to the plant acyltransferase family.</text>
</comment>
<evidence type="ECO:0000313" key="5">
    <source>
        <dbReference type="Proteomes" id="UP001163823"/>
    </source>
</evidence>
<dbReference type="FunFam" id="3.30.559.10:FF:000008">
    <property type="entry name" value="Tryptamine hydroxycinnamoyl transferase"/>
    <property type="match status" value="1"/>
</dbReference>
<evidence type="ECO:0000256" key="1">
    <source>
        <dbReference type="ARBA" id="ARBA00009861"/>
    </source>
</evidence>
<dbReference type="PANTHER" id="PTHR31642:SF324">
    <property type="entry name" value="SPERMIDINE HYDROXYCINNAMOYL TRANSFERASE"/>
    <property type="match status" value="1"/>
</dbReference>
<dbReference type="Gene3D" id="3.30.559.10">
    <property type="entry name" value="Chloramphenicol acetyltransferase-like domain"/>
    <property type="match status" value="2"/>
</dbReference>
<dbReference type="EMBL" id="JARAOO010000009">
    <property type="protein sequence ID" value="KAJ7955518.1"/>
    <property type="molecule type" value="Genomic_DNA"/>
</dbReference>
<dbReference type="Proteomes" id="UP001163823">
    <property type="component" value="Chromosome 9"/>
</dbReference>
<accession>A0AAD7LCD9</accession>
<dbReference type="AlphaFoldDB" id="A0AAD7LCD9"/>
<dbReference type="Pfam" id="PF02458">
    <property type="entry name" value="Transferase"/>
    <property type="match status" value="1"/>
</dbReference>
<dbReference type="SUPFAM" id="SSF52777">
    <property type="entry name" value="CoA-dependent acyltransferases"/>
    <property type="match status" value="1"/>
</dbReference>
<organism evidence="4 5">
    <name type="scientific">Quillaja saponaria</name>
    <name type="common">Soap bark tree</name>
    <dbReference type="NCBI Taxonomy" id="32244"/>
    <lineage>
        <taxon>Eukaryota</taxon>
        <taxon>Viridiplantae</taxon>
        <taxon>Streptophyta</taxon>
        <taxon>Embryophyta</taxon>
        <taxon>Tracheophyta</taxon>
        <taxon>Spermatophyta</taxon>
        <taxon>Magnoliopsida</taxon>
        <taxon>eudicotyledons</taxon>
        <taxon>Gunneridae</taxon>
        <taxon>Pentapetalae</taxon>
        <taxon>rosids</taxon>
        <taxon>fabids</taxon>
        <taxon>Fabales</taxon>
        <taxon>Quillajaceae</taxon>
        <taxon>Quillaja</taxon>
    </lineage>
</organism>
<protein>
    <submittedName>
        <fullName evidence="4">Spermidine hydroxycinnamoyl transferase</fullName>
    </submittedName>
</protein>
<name>A0AAD7LCD9_QUISA</name>
<keyword evidence="2 4" id="KW-0808">Transferase</keyword>
<comment type="caution">
    <text evidence="4">The sequence shown here is derived from an EMBL/GenBank/DDBJ whole genome shotgun (WGS) entry which is preliminary data.</text>
</comment>
<evidence type="ECO:0000256" key="3">
    <source>
        <dbReference type="ARBA" id="ARBA00023315"/>
    </source>
</evidence>
<gene>
    <name evidence="4" type="ORF">O6P43_022094</name>
</gene>
<reference evidence="4" key="1">
    <citation type="journal article" date="2023" name="Science">
        <title>Elucidation of the pathway for biosynthesis of saponin adjuvants from the soapbark tree.</title>
        <authorList>
            <person name="Reed J."/>
            <person name="Orme A."/>
            <person name="El-Demerdash A."/>
            <person name="Owen C."/>
            <person name="Martin L.B.B."/>
            <person name="Misra R.C."/>
            <person name="Kikuchi S."/>
            <person name="Rejzek M."/>
            <person name="Martin A.C."/>
            <person name="Harkess A."/>
            <person name="Leebens-Mack J."/>
            <person name="Louveau T."/>
            <person name="Stephenson M.J."/>
            <person name="Osbourn A."/>
        </authorList>
    </citation>
    <scope>NUCLEOTIDE SEQUENCE</scope>
    <source>
        <strain evidence="4">S10</strain>
    </source>
</reference>
<evidence type="ECO:0000313" key="4">
    <source>
        <dbReference type="EMBL" id="KAJ7955518.1"/>
    </source>
</evidence>
<keyword evidence="3" id="KW-0012">Acyltransferase</keyword>
<dbReference type="InterPro" id="IPR023213">
    <property type="entry name" value="CAT-like_dom_sf"/>
</dbReference>
<sequence length="361" mass="40559">MGAQFIEAESESNLNDFGDFSPSPLYNDLIPNVDYSLPMHEIPLFLVQLTRFKCGGICLSLTMSHAVVDGTSGLHFFTEWARIARGEPLETMPIFDREVLRAGEPLGGPPCFDHSEFNDLPLLLGQLDSVEERKKKTTVAMLNLTKTQVDGIKKLANDGCNWNDKNGRVYTRYETLAGYIWRNACKAREHKHEQLTALSVCVDFRSRMKPPLAKGYFGNATMDVMAISLAGDLVTKPLGYASSRIREAIEKVKDEYVRSAFDCLKKQEDLRYYQNFHEIGNNEGPFYGNPNLGVVSWLTLPLHGLDFGWGKEVYMGPGTHDFDGDSLLLSSPNDDGSVVVAICLQEIHMKAFKKHFYEDIL</sequence>
<dbReference type="KEGG" id="qsa:O6P43_022094"/>
<dbReference type="InterPro" id="IPR050317">
    <property type="entry name" value="Plant_Fungal_Acyltransferase"/>
</dbReference>
<dbReference type="GO" id="GO:0016747">
    <property type="term" value="F:acyltransferase activity, transferring groups other than amino-acyl groups"/>
    <property type="evidence" value="ECO:0007669"/>
    <property type="project" value="TreeGrafter"/>
</dbReference>
<dbReference type="PANTHER" id="PTHR31642">
    <property type="entry name" value="TRICHOTHECENE 3-O-ACETYLTRANSFERASE"/>
    <property type="match status" value="1"/>
</dbReference>
<keyword evidence="5" id="KW-1185">Reference proteome</keyword>
<evidence type="ECO:0000256" key="2">
    <source>
        <dbReference type="ARBA" id="ARBA00022679"/>
    </source>
</evidence>
<proteinExistence type="inferred from homology"/>